<comment type="caution">
    <text evidence="2">The sequence shown here is derived from an EMBL/GenBank/DDBJ whole genome shotgun (WGS) entry which is preliminary data.</text>
</comment>
<evidence type="ECO:0000259" key="1">
    <source>
        <dbReference type="Pfam" id="PF00899"/>
    </source>
</evidence>
<dbReference type="GO" id="GO:0008641">
    <property type="term" value="F:ubiquitin-like modifier activating enzyme activity"/>
    <property type="evidence" value="ECO:0007669"/>
    <property type="project" value="InterPro"/>
</dbReference>
<dbReference type="Pfam" id="PF00899">
    <property type="entry name" value="ThiF"/>
    <property type="match status" value="1"/>
</dbReference>
<accession>T0Y7M8</accession>
<dbReference type="InterPro" id="IPR035985">
    <property type="entry name" value="Ubiquitin-activating_enz"/>
</dbReference>
<dbReference type="InterPro" id="IPR000594">
    <property type="entry name" value="ThiF_NAD_FAD-bd"/>
</dbReference>
<organism evidence="2">
    <name type="scientific">mine drainage metagenome</name>
    <dbReference type="NCBI Taxonomy" id="410659"/>
    <lineage>
        <taxon>unclassified sequences</taxon>
        <taxon>metagenomes</taxon>
        <taxon>ecological metagenomes</taxon>
    </lineage>
</organism>
<proteinExistence type="predicted"/>
<dbReference type="Gene3D" id="3.40.50.720">
    <property type="entry name" value="NAD(P)-binding Rossmann-like Domain"/>
    <property type="match status" value="1"/>
</dbReference>
<dbReference type="AlphaFoldDB" id="T0Y7M8"/>
<feature type="non-terminal residue" evidence="2">
    <location>
        <position position="1"/>
    </location>
</feature>
<feature type="domain" description="THIF-type NAD/FAD binding fold" evidence="1">
    <location>
        <begin position="5"/>
        <end position="115"/>
    </location>
</feature>
<evidence type="ECO:0000313" key="2">
    <source>
        <dbReference type="EMBL" id="EQD29148.1"/>
    </source>
</evidence>
<reference evidence="2" key="2">
    <citation type="journal article" date="2014" name="ISME J.">
        <title>Microbial stratification in low pH oxic and suboxic macroscopic growths along an acid mine drainage.</title>
        <authorList>
            <person name="Mendez-Garcia C."/>
            <person name="Mesa V."/>
            <person name="Sprenger R.R."/>
            <person name="Richter M."/>
            <person name="Diez M.S."/>
            <person name="Solano J."/>
            <person name="Bargiela R."/>
            <person name="Golyshina O.V."/>
            <person name="Manteca A."/>
            <person name="Ramos J.L."/>
            <person name="Gallego J.R."/>
            <person name="Llorente I."/>
            <person name="Martins Dos Santos V.A."/>
            <person name="Jensen O.N."/>
            <person name="Pelaez A.I."/>
            <person name="Sanchez J."/>
            <person name="Ferrer M."/>
        </authorList>
    </citation>
    <scope>NUCLEOTIDE SEQUENCE</scope>
</reference>
<dbReference type="SUPFAM" id="SSF69572">
    <property type="entry name" value="Activating enzymes of the ubiquitin-like proteins"/>
    <property type="match status" value="1"/>
</dbReference>
<sequence>WCGCADIVVDAGDSLALTYILSDECRRLGKALVSASVLGLSGYAGVFCGGGPSYRAVFPEMPRRAGSCAQTGVLGSVVGVLGTLQAHLTLAQVLGLDPPVLGRLVTVDLARLRFGGFSFSRVAEPPEPLLRFIAPSEVRPADLVVDLRSRSEAPVS</sequence>
<protein>
    <submittedName>
        <fullName evidence="2">Thiamine biosynthesis protein ThiF</fullName>
    </submittedName>
</protein>
<name>T0Y7M8_9ZZZZ</name>
<gene>
    <name evidence="2" type="ORF">B1B_18753</name>
</gene>
<reference evidence="2" key="1">
    <citation type="submission" date="2013-08" db="EMBL/GenBank/DDBJ databases">
        <authorList>
            <person name="Mendez C."/>
            <person name="Richter M."/>
            <person name="Ferrer M."/>
            <person name="Sanchez J."/>
        </authorList>
    </citation>
    <scope>NUCLEOTIDE SEQUENCE</scope>
</reference>
<feature type="non-terminal residue" evidence="2">
    <location>
        <position position="156"/>
    </location>
</feature>
<dbReference type="EMBL" id="AUZY01012571">
    <property type="protein sequence ID" value="EQD29148.1"/>
    <property type="molecule type" value="Genomic_DNA"/>
</dbReference>